<dbReference type="PROSITE" id="PS51257">
    <property type="entry name" value="PROKAR_LIPOPROTEIN"/>
    <property type="match status" value="1"/>
</dbReference>
<evidence type="ECO:0000313" key="2">
    <source>
        <dbReference type="EMBL" id="MFI6499077.1"/>
    </source>
</evidence>
<dbReference type="EMBL" id="JBITGY010000004">
    <property type="protein sequence ID" value="MFI6499077.1"/>
    <property type="molecule type" value="Genomic_DNA"/>
</dbReference>
<gene>
    <name evidence="2" type="ORF">ACIBG2_16945</name>
</gene>
<feature type="chain" id="PRO_5046953092" description="Exo-alpha-sialidase" evidence="1">
    <location>
        <begin position="23"/>
        <end position="368"/>
    </location>
</feature>
<protein>
    <recommendedName>
        <fullName evidence="4">Exo-alpha-sialidase</fullName>
    </recommendedName>
</protein>
<dbReference type="SUPFAM" id="SSF63829">
    <property type="entry name" value="Calcium-dependent phosphotriesterase"/>
    <property type="match status" value="1"/>
</dbReference>
<keyword evidence="3" id="KW-1185">Reference proteome</keyword>
<feature type="signal peptide" evidence="1">
    <location>
        <begin position="1"/>
        <end position="22"/>
    </location>
</feature>
<accession>A0ABW7YT35</accession>
<dbReference type="RefSeq" id="WP_397082308.1">
    <property type="nucleotide sequence ID" value="NZ_JBITGY010000004.1"/>
</dbReference>
<name>A0ABW7YT35_9ACTN</name>
<comment type="caution">
    <text evidence="2">The sequence shown here is derived from an EMBL/GenBank/DDBJ whole genome shotgun (WGS) entry which is preliminary data.</text>
</comment>
<keyword evidence="1" id="KW-0732">Signal</keyword>
<evidence type="ECO:0000313" key="3">
    <source>
        <dbReference type="Proteomes" id="UP001612741"/>
    </source>
</evidence>
<proteinExistence type="predicted"/>
<reference evidence="2 3" key="1">
    <citation type="submission" date="2024-10" db="EMBL/GenBank/DDBJ databases">
        <title>The Natural Products Discovery Center: Release of the First 8490 Sequenced Strains for Exploring Actinobacteria Biosynthetic Diversity.</title>
        <authorList>
            <person name="Kalkreuter E."/>
            <person name="Kautsar S.A."/>
            <person name="Yang D."/>
            <person name="Bader C.D."/>
            <person name="Teijaro C.N."/>
            <person name="Fluegel L."/>
            <person name="Davis C.M."/>
            <person name="Simpson J.R."/>
            <person name="Lauterbach L."/>
            <person name="Steele A.D."/>
            <person name="Gui C."/>
            <person name="Meng S."/>
            <person name="Li G."/>
            <person name="Viehrig K."/>
            <person name="Ye F."/>
            <person name="Su P."/>
            <person name="Kiefer A.F."/>
            <person name="Nichols A."/>
            <person name="Cepeda A.J."/>
            <person name="Yan W."/>
            <person name="Fan B."/>
            <person name="Jiang Y."/>
            <person name="Adhikari A."/>
            <person name="Zheng C.-J."/>
            <person name="Schuster L."/>
            <person name="Cowan T.M."/>
            <person name="Smanski M.J."/>
            <person name="Chevrette M.G."/>
            <person name="De Carvalho L.P.S."/>
            <person name="Shen B."/>
        </authorList>
    </citation>
    <scope>NUCLEOTIDE SEQUENCE [LARGE SCALE GENOMIC DNA]</scope>
    <source>
        <strain evidence="2 3">NPDC050545</strain>
    </source>
</reference>
<dbReference type="Proteomes" id="UP001612741">
    <property type="component" value="Unassembled WGS sequence"/>
</dbReference>
<evidence type="ECO:0008006" key="4">
    <source>
        <dbReference type="Google" id="ProtNLM"/>
    </source>
</evidence>
<sequence>MTILGRLGLTALLLSAACTAQAPPPRPAGQTPAVALGAWKEVAFPKADARADLVAMSVTGPRAAWAGGYEDTADDQAGVSLLMRWNGTTWAKVAVPAEFVSITALDDDGAGGVWIADGSLVARWSAGRWRTYEPFGIARDRYFTDLAAEDGRVLLVGSTPQERAMVVEWDGKEFRLDQRDGGELKAVSLDRGHAWAVGAEPYGSGECPDVTPLILRQSPEDRKNGQGLRAVQIPEIPGGVLRDVWQVAPDDVWAVGSVGGTDKCGGTPSPEAPLVMRWDGAAWKRVELPAWDLSLRSVTVTEDGHVWAGGRGVTLAHFDGRTWTRERPLVSGREDVVRVHAMPGGPGLWAFGSLEAPTMDELPFILRR</sequence>
<evidence type="ECO:0000256" key="1">
    <source>
        <dbReference type="SAM" id="SignalP"/>
    </source>
</evidence>
<organism evidence="2 3">
    <name type="scientific">Nonomuraea typhae</name>
    <dbReference type="NCBI Taxonomy" id="2603600"/>
    <lineage>
        <taxon>Bacteria</taxon>
        <taxon>Bacillati</taxon>
        <taxon>Actinomycetota</taxon>
        <taxon>Actinomycetes</taxon>
        <taxon>Streptosporangiales</taxon>
        <taxon>Streptosporangiaceae</taxon>
        <taxon>Nonomuraea</taxon>
    </lineage>
</organism>